<name>A0ACC2RED1_9FUNG</name>
<reference evidence="1" key="1">
    <citation type="submission" date="2022-04" db="EMBL/GenBank/DDBJ databases">
        <title>Genome of the entomopathogenic fungus Entomophthora muscae.</title>
        <authorList>
            <person name="Elya C."/>
            <person name="Lovett B.R."/>
            <person name="Lee E."/>
            <person name="Macias A.M."/>
            <person name="Hajek A.E."/>
            <person name="De Bivort B.L."/>
            <person name="Kasson M.T."/>
            <person name="De Fine Licht H.H."/>
            <person name="Stajich J.E."/>
        </authorList>
    </citation>
    <scope>NUCLEOTIDE SEQUENCE</scope>
    <source>
        <strain evidence="1">Berkeley</strain>
    </source>
</reference>
<comment type="caution">
    <text evidence="1">The sequence shown here is derived from an EMBL/GenBank/DDBJ whole genome shotgun (WGS) entry which is preliminary data.</text>
</comment>
<proteinExistence type="predicted"/>
<organism evidence="1 2">
    <name type="scientific">Entomophthora muscae</name>
    <dbReference type="NCBI Taxonomy" id="34485"/>
    <lineage>
        <taxon>Eukaryota</taxon>
        <taxon>Fungi</taxon>
        <taxon>Fungi incertae sedis</taxon>
        <taxon>Zoopagomycota</taxon>
        <taxon>Entomophthoromycotina</taxon>
        <taxon>Entomophthoromycetes</taxon>
        <taxon>Entomophthorales</taxon>
        <taxon>Entomophthoraceae</taxon>
        <taxon>Entomophthora</taxon>
    </lineage>
</organism>
<dbReference type="EMBL" id="QTSX02007421">
    <property type="protein sequence ID" value="KAJ9048375.1"/>
    <property type="molecule type" value="Genomic_DNA"/>
</dbReference>
<accession>A0ACC2RED1</accession>
<evidence type="ECO:0000313" key="2">
    <source>
        <dbReference type="Proteomes" id="UP001165960"/>
    </source>
</evidence>
<evidence type="ECO:0000313" key="1">
    <source>
        <dbReference type="EMBL" id="KAJ9048375.1"/>
    </source>
</evidence>
<sequence length="1564" mass="177036">MEAEKFENEEMDVTVAAASNEVSGRSRNKRKVNYKEQDLFDESLSEDNSEPKVNTPPPKKGRKPRSDMPKAVPYVQVSIPFGTDEIETLLSFRTIEGKEEFLVKYKYKSYHHVEWLSQSQVEAAMNLAKSRIKKLKEQYQLTPSKFDEPFNAVHLEVDRILDEGEISDPNSTDGFVVYVLVKWVGLAYDLSTWEKVSKVEELDMEKLEEFYARQRMPTDIPPSKVERPKVEQFVKLVESPAFKGGNLLRDYQLEGLNWFLYCYHHRRSCIMADEMGLGKTVQSVSFLHQTYYKCGVRGPFIIVAPLSTIPHWEREFRGWTDLNTIVFHGNHTSRNLIVETEFYYKDSNGDPITNRFKFDVLITTYEMLISGLSLLKPISWRVAVFDEAHRLKNRNSKALETLKLYKLEHRVLLTGTPLQNSVTELFSLLNFLDCERFPSEADFLKEFGDLKTSAEVTELQEILKPLMLRRFKEDVEKSIPDKEETVIEVELTRVQKGWYRAILERNFSWIQRGGGRAGEGPSLNNIVMELRKCCNHPFLIDSAEDKILQEQNVVSSEDYTRVLVEASGKLVLLDKLLPKLKSNGHKVLIFSQMTRVLDLLAEYLARCNYGVERIDGRVKSTDRQIAIDRYSTSPDSFVFLLCTRAGGVGINLTAADTVVIFDSDWNPQNDLQAQARAHRIGQTRPVKIYRLLCANTYERQMFDRANLKLGLDKAVMQKMTSSETAGPGLTKKEVEELLKLGAYGALLDDDESNKFCAEDIDHILERRSVVVQHKGNQKGTAFSKASFSTFDNDTTDLNDPDFWNKWADKANIDTTEAVFSNPLIIDHPRERRKAARFEQIVVKEPSEDGIDSIYEEDEEEPESDDVSEPEIIEKRIWRTSERTALERSLMIYALNDWESVQLSNPKRSVKDVRAAGLQLVLWHLSFPDAIQAVAGIDAPQLEADLKAALAAEHRRNDAGEEIDWPKLLLEDKIPYPDATEQQIQEFRSFLNADYIERNPRKPKALLLRIQTMYRICELMVPNDGPCIPPVARSSNNPAPWWTETHDRDLLIGIKRHGYLQYAQIRTDPDLCFSELVFDENVEGAVAWPPGVEIGSRLRRLIITFNRDLSRPDAPKPTSIPDRVDSWFPKAVKRFLVCMSSYGLQTTSADLSSRVWDQFRLLSELRQRSDSSLETLLHCIVSSYMGVLESSEGWEVRKRNEDVVEFGHQLLKTLTPAKVMPSLRLETPTPEKAKRLIKRIMLIHAFRQLLNEAPSLSALVNTCGRINGFPAWWDSKTHGVIFAHAISTYGIGGYDFIIRDGSMPFGHVSEENWPKDMYIVKFIERLLALNTANIHRARAIVHPSTPISFMVVDSAQGPAMVASSSSGGLPAVSSHPETPTLKRRGRKRLMRSSPASNIFRHVSMDLSSRPRLPPVQLHASSTAPYHRAPVPSTVSHPRQSTLSHEVLARNANFSSARDQRAPMGRKSTARIRHAFVPQQARAPSPTTSPTTDTASPPNVVTTLADLSDSSSNLTSPIQSGNMAPANSVSSLSSLATSPIRPPINGVGSLSSPFSESSLSPLPRND</sequence>
<protein>
    <submittedName>
        <fullName evidence="1">Uncharacterized protein</fullName>
    </submittedName>
</protein>
<gene>
    <name evidence="1" type="ORF">DSO57_1035664</name>
</gene>
<keyword evidence="2" id="KW-1185">Reference proteome</keyword>
<dbReference type="Proteomes" id="UP001165960">
    <property type="component" value="Unassembled WGS sequence"/>
</dbReference>